<name>A0A074YTC0_OPIVI</name>
<protein>
    <submittedName>
        <fullName evidence="2">Uncharacterized protein</fullName>
    </submittedName>
</protein>
<evidence type="ECO:0000313" key="3">
    <source>
        <dbReference type="Proteomes" id="UP000054324"/>
    </source>
</evidence>
<dbReference type="CTD" id="20330504"/>
<feature type="region of interest" description="Disordered" evidence="1">
    <location>
        <begin position="1"/>
        <end position="22"/>
    </location>
</feature>
<reference evidence="2 3" key="1">
    <citation type="submission" date="2013-11" db="EMBL/GenBank/DDBJ databases">
        <title>Opisthorchis viverrini - life in the bile duct.</title>
        <authorList>
            <person name="Young N.D."/>
            <person name="Nagarajan N."/>
            <person name="Lin S.J."/>
            <person name="Korhonen P.K."/>
            <person name="Jex A.R."/>
            <person name="Hall R.S."/>
            <person name="Safavi-Hemami H."/>
            <person name="Kaewkong W."/>
            <person name="Bertrand D."/>
            <person name="Gao S."/>
            <person name="Seet Q."/>
            <person name="Wongkham S."/>
            <person name="Teh B.T."/>
            <person name="Wongkham C."/>
            <person name="Intapan P.M."/>
            <person name="Maleewong W."/>
            <person name="Yang X."/>
            <person name="Hu M."/>
            <person name="Wang Z."/>
            <person name="Hofmann A."/>
            <person name="Sternberg P.W."/>
            <person name="Tan P."/>
            <person name="Wang J."/>
            <person name="Gasser R.B."/>
        </authorList>
    </citation>
    <scope>NUCLEOTIDE SEQUENCE [LARGE SCALE GENOMIC DNA]</scope>
</reference>
<accession>A0A074YTC0</accession>
<feature type="non-terminal residue" evidence="2">
    <location>
        <position position="52"/>
    </location>
</feature>
<dbReference type="RefSeq" id="XP_009178212.1">
    <property type="nucleotide sequence ID" value="XM_009179948.1"/>
</dbReference>
<dbReference type="KEGG" id="ovi:T265_16339"/>
<proteinExistence type="predicted"/>
<evidence type="ECO:0000313" key="2">
    <source>
        <dbReference type="EMBL" id="KER18041.1"/>
    </source>
</evidence>
<dbReference type="AlphaFoldDB" id="A0A074YTC0"/>
<evidence type="ECO:0000256" key="1">
    <source>
        <dbReference type="SAM" id="MobiDB-lite"/>
    </source>
</evidence>
<dbReference type="Proteomes" id="UP000054324">
    <property type="component" value="Unassembled WGS sequence"/>
</dbReference>
<keyword evidence="3" id="KW-1185">Reference proteome</keyword>
<gene>
    <name evidence="2" type="ORF">T265_16339</name>
</gene>
<organism evidence="2 3">
    <name type="scientific">Opisthorchis viverrini</name>
    <name type="common">Southeast Asian liver fluke</name>
    <dbReference type="NCBI Taxonomy" id="6198"/>
    <lineage>
        <taxon>Eukaryota</taxon>
        <taxon>Metazoa</taxon>
        <taxon>Spiralia</taxon>
        <taxon>Lophotrochozoa</taxon>
        <taxon>Platyhelminthes</taxon>
        <taxon>Trematoda</taxon>
        <taxon>Digenea</taxon>
        <taxon>Opisthorchiida</taxon>
        <taxon>Opisthorchiata</taxon>
        <taxon>Opisthorchiidae</taxon>
        <taxon>Opisthorchis</taxon>
    </lineage>
</organism>
<dbReference type="EMBL" id="KL615434">
    <property type="protein sequence ID" value="KER18041.1"/>
    <property type="molecule type" value="Genomic_DNA"/>
</dbReference>
<sequence length="52" mass="6062">MNDEVQSVIPHKVSLDPTSRLQPTSQYKLKHCLSINREWVGEHRAAHRRPSK</sequence>
<dbReference type="GeneID" id="20330504"/>